<keyword evidence="11" id="KW-1185">Reference proteome</keyword>
<feature type="domain" description="PH" evidence="7">
    <location>
        <begin position="583"/>
        <end position="690"/>
    </location>
</feature>
<dbReference type="PROSITE" id="PS50003">
    <property type="entry name" value="PH_DOMAIN"/>
    <property type="match status" value="1"/>
</dbReference>
<dbReference type="InterPro" id="IPR001849">
    <property type="entry name" value="PH_domain"/>
</dbReference>
<dbReference type="PANTHER" id="PTHR10194:SF144">
    <property type="entry name" value="RASGAP-ACTIVATING-LIKE PROTEIN 1"/>
    <property type="match status" value="1"/>
</dbReference>
<dbReference type="Gene3D" id="2.60.40.150">
    <property type="entry name" value="C2 domain"/>
    <property type="match status" value="1"/>
</dbReference>
<dbReference type="SMART" id="SM00323">
    <property type="entry name" value="RasGAP"/>
    <property type="match status" value="1"/>
</dbReference>
<keyword evidence="2" id="KW-0479">Metal-binding</keyword>
<keyword evidence="5" id="KW-0862">Zinc</keyword>
<evidence type="ECO:0000256" key="2">
    <source>
        <dbReference type="ARBA" id="ARBA00022723"/>
    </source>
</evidence>
<dbReference type="InterPro" id="IPR008936">
    <property type="entry name" value="Rho_GTPase_activation_prot"/>
</dbReference>
<proteinExistence type="predicted"/>
<dbReference type="Proteomes" id="UP001159405">
    <property type="component" value="Unassembled WGS sequence"/>
</dbReference>
<evidence type="ECO:0000259" key="9">
    <source>
        <dbReference type="PROSITE" id="PS50018"/>
    </source>
</evidence>
<evidence type="ECO:0000256" key="5">
    <source>
        <dbReference type="ARBA" id="ARBA00022833"/>
    </source>
</evidence>
<dbReference type="Pfam" id="PF00616">
    <property type="entry name" value="RasGAP"/>
    <property type="match status" value="1"/>
</dbReference>
<dbReference type="SMART" id="SM00107">
    <property type="entry name" value="BTK"/>
    <property type="match status" value="1"/>
</dbReference>
<dbReference type="InterPro" id="IPR001562">
    <property type="entry name" value="Znf_Btk_motif"/>
</dbReference>
<dbReference type="InterPro" id="IPR035892">
    <property type="entry name" value="C2_domain_sf"/>
</dbReference>
<gene>
    <name evidence="10" type="ORF">PLOB_00019654</name>
</gene>
<dbReference type="InterPro" id="IPR011993">
    <property type="entry name" value="PH-like_dom_sf"/>
</dbReference>
<dbReference type="PROSITE" id="PS50018">
    <property type="entry name" value="RAS_GTPASE_ACTIV_2"/>
    <property type="match status" value="1"/>
</dbReference>
<organism evidence="10 11">
    <name type="scientific">Porites lobata</name>
    <dbReference type="NCBI Taxonomy" id="104759"/>
    <lineage>
        <taxon>Eukaryota</taxon>
        <taxon>Metazoa</taxon>
        <taxon>Cnidaria</taxon>
        <taxon>Anthozoa</taxon>
        <taxon>Hexacorallia</taxon>
        <taxon>Scleractinia</taxon>
        <taxon>Fungiina</taxon>
        <taxon>Poritidae</taxon>
        <taxon>Porites</taxon>
    </lineage>
</organism>
<dbReference type="Gene3D" id="1.10.506.10">
    <property type="entry name" value="GTPase Activation - p120gap, domain 1"/>
    <property type="match status" value="1"/>
</dbReference>
<accession>A0ABN8NJY0</accession>
<evidence type="ECO:0000259" key="8">
    <source>
        <dbReference type="PROSITE" id="PS50004"/>
    </source>
</evidence>
<feature type="domain" description="C2" evidence="8">
    <location>
        <begin position="1"/>
        <end position="109"/>
    </location>
</feature>
<name>A0ABN8NJY0_9CNID</name>
<dbReference type="SUPFAM" id="SSF50729">
    <property type="entry name" value="PH domain-like"/>
    <property type="match status" value="1"/>
</dbReference>
<evidence type="ECO:0000256" key="4">
    <source>
        <dbReference type="ARBA" id="ARBA00022771"/>
    </source>
</evidence>
<dbReference type="InterPro" id="IPR039360">
    <property type="entry name" value="Ras_GTPase"/>
</dbReference>
<evidence type="ECO:0000313" key="10">
    <source>
        <dbReference type="EMBL" id="CAH3110686.1"/>
    </source>
</evidence>
<dbReference type="SMART" id="SM00233">
    <property type="entry name" value="PH"/>
    <property type="match status" value="1"/>
</dbReference>
<sequence>MSAKSTILYLRIGEGKNLPRKDISGKSDPYCIVKVDNDVVARTATVWRDLEPFWGEEYTMFLPAGFTNLSVYVYDEDTIGVDDLIGRVTFDRDMLTNSGSGAKGLDKWFPLSPVFYSHHFSDIQGDIRIETTLFEKGEVNKIRVKVLEVRDLPDKVRSCMEPIVKLSLGDSSTCHLRQSLREALVKQPEGNKKIWIPSKQKYLEFDIKEPLQDLKLTAEVKIESDALWCSGKATFFLPKLKVGLSRDAWYKLLPLAQTKEQKTENLGSIRMKVRLTQERILPQKCYQPLTEILVNCTNDPESLDPTVLSLTDQLTTADLSTLAHQMVRLFIGQDLVIPFLDYVTLLEIRKTSNPRTLFRGNSLAAKCMEQFMKIVGIPYLSDTLKPVIDKIFEERKYCELDPSKAERKSSAFRRLSLKPADEQDRSLSVLTGYLEAVMTSILSSFKDCPSYMRVAFRNLARRVSDHFGDEPGYEDSKYTAVSGFLFLRFYAPAILGPKLFGLRNNHADKNVSRTLTILAKTVQKIGNIEFPQHSGKEEWMGPLYKWIGFYTDEVKDFLDRLADVEDEQVPGCDHRRTVFSHSLIIKEGFVKKCRYLDSRLPKPFKFKKRYCWLSTENFLYAKTNDSQTRQFLPTKKILAVERVDESAFQKPNVFQVVSKDYEDTVQILYLAAQDVNEMNQWLSAIRKTTISNSKMLSYFHPGVFHKNKWTCCKRALRQAGGCQLTHSHVTLSDWRDPLDPDSEAQMIFTQLLQSREELKQKFIETKEFQKDSLDPNQNVLETMNDKNVPLVPDQMPSTGGERAIAAKLVEVIDELEKAHRTLEEKETKKS</sequence>
<dbReference type="Pfam" id="PF00779">
    <property type="entry name" value="BTK"/>
    <property type="match status" value="1"/>
</dbReference>
<evidence type="ECO:0000259" key="7">
    <source>
        <dbReference type="PROSITE" id="PS50003"/>
    </source>
</evidence>
<keyword evidence="3" id="KW-0677">Repeat</keyword>
<dbReference type="EMBL" id="CALNXK010000023">
    <property type="protein sequence ID" value="CAH3110686.1"/>
    <property type="molecule type" value="Genomic_DNA"/>
</dbReference>
<dbReference type="Pfam" id="PF00168">
    <property type="entry name" value="C2"/>
    <property type="match status" value="2"/>
</dbReference>
<dbReference type="PROSITE" id="PS00509">
    <property type="entry name" value="RAS_GTPASE_ACTIV_1"/>
    <property type="match status" value="1"/>
</dbReference>
<dbReference type="InterPro" id="IPR000008">
    <property type="entry name" value="C2_dom"/>
</dbReference>
<evidence type="ECO:0000313" key="11">
    <source>
        <dbReference type="Proteomes" id="UP001159405"/>
    </source>
</evidence>
<dbReference type="SUPFAM" id="SSF49562">
    <property type="entry name" value="C2 domain (Calcium/lipid-binding domain, CaLB)"/>
    <property type="match status" value="1"/>
</dbReference>
<dbReference type="Gene3D" id="2.30.29.30">
    <property type="entry name" value="Pleckstrin-homology domain (PH domain)/Phosphotyrosine-binding domain (PTB)"/>
    <property type="match status" value="1"/>
</dbReference>
<keyword evidence="4 6" id="KW-0863">Zinc-finger</keyword>
<keyword evidence="1" id="KW-0343">GTPase activation</keyword>
<evidence type="ECO:0000256" key="3">
    <source>
        <dbReference type="ARBA" id="ARBA00022737"/>
    </source>
</evidence>
<reference evidence="10 11" key="1">
    <citation type="submission" date="2022-05" db="EMBL/GenBank/DDBJ databases">
        <authorList>
            <consortium name="Genoscope - CEA"/>
            <person name="William W."/>
        </authorList>
    </citation>
    <scope>NUCLEOTIDE SEQUENCE [LARGE SCALE GENOMIC DNA]</scope>
</reference>
<feature type="domain" description="Ras-GAP" evidence="9">
    <location>
        <begin position="318"/>
        <end position="527"/>
    </location>
</feature>
<dbReference type="PROSITE" id="PS50004">
    <property type="entry name" value="C2"/>
    <property type="match status" value="1"/>
</dbReference>
<dbReference type="SUPFAM" id="SSF48350">
    <property type="entry name" value="GTPase activation domain, GAP"/>
    <property type="match status" value="1"/>
</dbReference>
<dbReference type="SMART" id="SM00239">
    <property type="entry name" value="C2"/>
    <property type="match status" value="1"/>
</dbReference>
<dbReference type="InterPro" id="IPR023152">
    <property type="entry name" value="RasGAP_CS"/>
</dbReference>
<evidence type="ECO:0000256" key="1">
    <source>
        <dbReference type="ARBA" id="ARBA00022468"/>
    </source>
</evidence>
<dbReference type="InterPro" id="IPR001936">
    <property type="entry name" value="RasGAP_dom"/>
</dbReference>
<dbReference type="PROSITE" id="PS51113">
    <property type="entry name" value="ZF_BTK"/>
    <property type="match status" value="1"/>
</dbReference>
<dbReference type="Pfam" id="PF00169">
    <property type="entry name" value="PH"/>
    <property type="match status" value="1"/>
</dbReference>
<evidence type="ECO:0000256" key="6">
    <source>
        <dbReference type="PROSITE-ProRule" id="PRU00432"/>
    </source>
</evidence>
<comment type="caution">
    <text evidence="10">The sequence shown here is derived from an EMBL/GenBank/DDBJ whole genome shotgun (WGS) entry which is preliminary data.</text>
</comment>
<dbReference type="PANTHER" id="PTHR10194">
    <property type="entry name" value="RAS GTPASE-ACTIVATING PROTEINS"/>
    <property type="match status" value="1"/>
</dbReference>
<protein>
    <submittedName>
        <fullName evidence="10">Uncharacterized protein</fullName>
    </submittedName>
</protein>